<proteinExistence type="predicted"/>
<dbReference type="RefSeq" id="WP_140048371.1">
    <property type="nucleotide sequence ID" value="NZ_BAAAEV010000001.1"/>
</dbReference>
<organism evidence="2 3">
    <name type="scientific">Sphingomonas japonica</name>
    <dbReference type="NCBI Taxonomy" id="511662"/>
    <lineage>
        <taxon>Bacteria</taxon>
        <taxon>Pseudomonadati</taxon>
        <taxon>Pseudomonadota</taxon>
        <taxon>Alphaproteobacteria</taxon>
        <taxon>Sphingomonadales</taxon>
        <taxon>Sphingomonadaceae</taxon>
        <taxon>Sphingomonas</taxon>
    </lineage>
</organism>
<protein>
    <submittedName>
        <fullName evidence="2">Uncharacterized protein</fullName>
    </submittedName>
</protein>
<evidence type="ECO:0000313" key="2">
    <source>
        <dbReference type="EMBL" id="NIJ23223.1"/>
    </source>
</evidence>
<dbReference type="Proteomes" id="UP000788153">
    <property type="component" value="Unassembled WGS sequence"/>
</dbReference>
<evidence type="ECO:0000313" key="3">
    <source>
        <dbReference type="Proteomes" id="UP000788153"/>
    </source>
</evidence>
<keyword evidence="1" id="KW-1133">Transmembrane helix</keyword>
<keyword evidence="1" id="KW-0472">Membrane</keyword>
<feature type="transmembrane region" description="Helical" evidence="1">
    <location>
        <begin position="12"/>
        <end position="42"/>
    </location>
</feature>
<comment type="caution">
    <text evidence="2">The sequence shown here is derived from an EMBL/GenBank/DDBJ whole genome shotgun (WGS) entry which is preliminary data.</text>
</comment>
<keyword evidence="3" id="KW-1185">Reference proteome</keyword>
<keyword evidence="1" id="KW-0812">Transmembrane</keyword>
<feature type="transmembrane region" description="Helical" evidence="1">
    <location>
        <begin position="54"/>
        <end position="72"/>
    </location>
</feature>
<gene>
    <name evidence="2" type="ORF">FHT01_000765</name>
</gene>
<reference evidence="2 3" key="1">
    <citation type="submission" date="2020-03" db="EMBL/GenBank/DDBJ databases">
        <title>Genomic Encyclopedia of Type Strains, Phase IV (KMG-IV): sequencing the most valuable type-strain genomes for metagenomic binning, comparative biology and taxonomic classification.</title>
        <authorList>
            <person name="Goeker M."/>
        </authorList>
    </citation>
    <scope>NUCLEOTIDE SEQUENCE [LARGE SCALE GENOMIC DNA]</scope>
    <source>
        <strain evidence="2 3">DSM 22753</strain>
    </source>
</reference>
<name>A0ABX0U3B3_9SPHN</name>
<dbReference type="EMBL" id="JAASQP010000001">
    <property type="protein sequence ID" value="NIJ23223.1"/>
    <property type="molecule type" value="Genomic_DNA"/>
</dbReference>
<sequence>MLNIVSILIGIFALPFIVIGSIPFLALTLWFVIFIPIVGAAVGALSSSNSGRNFNLILIVATALRLFIGGGII</sequence>
<accession>A0ABX0U3B3</accession>
<evidence type="ECO:0000256" key="1">
    <source>
        <dbReference type="SAM" id="Phobius"/>
    </source>
</evidence>